<dbReference type="EMBL" id="CM029037">
    <property type="protein sequence ID" value="KAG2657243.1"/>
    <property type="molecule type" value="Genomic_DNA"/>
</dbReference>
<evidence type="ECO:0000313" key="3">
    <source>
        <dbReference type="Proteomes" id="UP000823388"/>
    </source>
</evidence>
<sequence>MAADGRMRCCSRRMQGRSKMTSASGAEQMKPHHGICGLVKSGGGNGKSGDRRIETHGGASGSVGHIVKSGAIDSEIKPSSADSAKDAWICVRGHRITLVGRMRVDANGDVYVPDSEDEESGMVVDAGGVEMADFGAGSGAADGAQMSIVGVPTETIAIGAVGVAEDGFDVVTKGVPADTVEVASDGGATDAVKVATSVGTSEEMHPKVAARMKKLLAQMDPTFHDVFVSMFKTTRFMRRQATT</sequence>
<comment type="caution">
    <text evidence="2">The sequence shown here is derived from an EMBL/GenBank/DDBJ whole genome shotgun (WGS) entry which is preliminary data.</text>
</comment>
<name>A0A8T0X6R1_PANVG</name>
<dbReference type="EMBL" id="CM029037">
    <property type="protein sequence ID" value="KAG2657242.1"/>
    <property type="molecule type" value="Genomic_DNA"/>
</dbReference>
<feature type="region of interest" description="Disordered" evidence="1">
    <location>
        <begin position="1"/>
        <end position="29"/>
    </location>
</feature>
<dbReference type="Proteomes" id="UP000823388">
    <property type="component" value="Chromosome 1K"/>
</dbReference>
<gene>
    <name evidence="2" type="ORF">PVAP13_1KG185400</name>
</gene>
<reference evidence="2" key="1">
    <citation type="submission" date="2020-05" db="EMBL/GenBank/DDBJ databases">
        <title>WGS assembly of Panicum virgatum.</title>
        <authorList>
            <person name="Lovell J.T."/>
            <person name="Jenkins J."/>
            <person name="Shu S."/>
            <person name="Juenger T.E."/>
            <person name="Schmutz J."/>
        </authorList>
    </citation>
    <scope>NUCLEOTIDE SEQUENCE</scope>
    <source>
        <strain evidence="2">AP13</strain>
    </source>
</reference>
<organism evidence="2 3">
    <name type="scientific">Panicum virgatum</name>
    <name type="common">Blackwell switchgrass</name>
    <dbReference type="NCBI Taxonomy" id="38727"/>
    <lineage>
        <taxon>Eukaryota</taxon>
        <taxon>Viridiplantae</taxon>
        <taxon>Streptophyta</taxon>
        <taxon>Embryophyta</taxon>
        <taxon>Tracheophyta</taxon>
        <taxon>Spermatophyta</taxon>
        <taxon>Magnoliopsida</taxon>
        <taxon>Liliopsida</taxon>
        <taxon>Poales</taxon>
        <taxon>Poaceae</taxon>
        <taxon>PACMAD clade</taxon>
        <taxon>Panicoideae</taxon>
        <taxon>Panicodae</taxon>
        <taxon>Paniceae</taxon>
        <taxon>Panicinae</taxon>
        <taxon>Panicum</taxon>
        <taxon>Panicum sect. Hiantes</taxon>
    </lineage>
</organism>
<keyword evidence="3" id="KW-1185">Reference proteome</keyword>
<proteinExistence type="predicted"/>
<dbReference type="OrthoDB" id="693487at2759"/>
<dbReference type="AlphaFoldDB" id="A0A8T0X6R1"/>
<evidence type="ECO:0000313" key="2">
    <source>
        <dbReference type="EMBL" id="KAG2657242.1"/>
    </source>
</evidence>
<accession>A0A8T0X6R1</accession>
<evidence type="ECO:0000256" key="1">
    <source>
        <dbReference type="SAM" id="MobiDB-lite"/>
    </source>
</evidence>
<feature type="region of interest" description="Disordered" evidence="1">
    <location>
        <begin position="42"/>
        <end position="62"/>
    </location>
</feature>
<protein>
    <submittedName>
        <fullName evidence="2">Uncharacterized protein</fullName>
    </submittedName>
</protein>